<accession>A0ABY7QGX0</accession>
<dbReference type="Proteomes" id="UP001212821">
    <property type="component" value="Plasmid punmamed2"/>
</dbReference>
<dbReference type="EMBL" id="CP115451">
    <property type="protein sequence ID" value="WBP92043.1"/>
    <property type="molecule type" value="Genomic_DNA"/>
</dbReference>
<evidence type="ECO:0008006" key="4">
    <source>
        <dbReference type="Google" id="ProtNLM"/>
    </source>
</evidence>
<gene>
    <name evidence="2" type="ORF">O1G21_40365</name>
</gene>
<geneLocation type="plasmid" evidence="2 3">
    <name>punmamed2</name>
</geneLocation>
<evidence type="ECO:0000313" key="3">
    <source>
        <dbReference type="Proteomes" id="UP001212821"/>
    </source>
</evidence>
<organism evidence="2 3">
    <name type="scientific">Kitasatospora cathayae</name>
    <dbReference type="NCBI Taxonomy" id="3004092"/>
    <lineage>
        <taxon>Bacteria</taxon>
        <taxon>Bacillati</taxon>
        <taxon>Actinomycetota</taxon>
        <taxon>Actinomycetes</taxon>
        <taxon>Kitasatosporales</taxon>
        <taxon>Streptomycetaceae</taxon>
        <taxon>Kitasatospora</taxon>
    </lineage>
</organism>
<feature type="region of interest" description="Disordered" evidence="1">
    <location>
        <begin position="1"/>
        <end position="24"/>
    </location>
</feature>
<dbReference type="Gene3D" id="1.10.287.1060">
    <property type="entry name" value="ESAT-6-like"/>
    <property type="match status" value="1"/>
</dbReference>
<name>A0ABY7QGX0_9ACTN</name>
<evidence type="ECO:0000256" key="1">
    <source>
        <dbReference type="SAM" id="MobiDB-lite"/>
    </source>
</evidence>
<keyword evidence="3" id="KW-1185">Reference proteome</keyword>
<sequence>MGSDGVGAGFGAHPEKLGDAGDKLVSASGDVSGVKETLGKLNMSDPAVFGDYAGDAAKAFWSAWQDELQVNVDALSDLGGKVHTTAANYAQADHGVQQQYQQGA</sequence>
<reference evidence="2 3" key="1">
    <citation type="submission" date="2022-12" db="EMBL/GenBank/DDBJ databases">
        <title>HUAS 3-15.</title>
        <authorList>
            <person name="Mo P."/>
        </authorList>
    </citation>
    <scope>NUCLEOTIDE SEQUENCE [LARGE SCALE GENOMIC DNA]</scope>
    <source>
        <strain evidence="2 3">HUAS 3-15</strain>
        <plasmid evidence="2 3">punmamed2</plasmid>
    </source>
</reference>
<dbReference type="SUPFAM" id="SSF140453">
    <property type="entry name" value="EsxAB dimer-like"/>
    <property type="match status" value="1"/>
</dbReference>
<proteinExistence type="predicted"/>
<protein>
    <recommendedName>
        <fullName evidence="4">WXG100 family type VII secretion target</fullName>
    </recommendedName>
</protein>
<keyword evidence="2" id="KW-0614">Plasmid</keyword>
<evidence type="ECO:0000313" key="2">
    <source>
        <dbReference type="EMBL" id="WBP92043.1"/>
    </source>
</evidence>
<dbReference type="RefSeq" id="WP_270151718.1">
    <property type="nucleotide sequence ID" value="NZ_CP115451.1"/>
</dbReference>
<feature type="compositionally biased region" description="Gly residues" evidence="1">
    <location>
        <begin position="1"/>
        <end position="10"/>
    </location>
</feature>
<dbReference type="InterPro" id="IPR036689">
    <property type="entry name" value="ESAT-6-like_sf"/>
</dbReference>
<feature type="compositionally biased region" description="Basic and acidic residues" evidence="1">
    <location>
        <begin position="13"/>
        <end position="22"/>
    </location>
</feature>